<dbReference type="AlphaFoldDB" id="A0A558J8E0"/>
<proteinExistence type="predicted"/>
<name>A0A558J8E0_9GAMM</name>
<sequence>MKQPCHPAEIDPELTEPRLNELARHMLDVFSLAIDQTKHPLDDAYTQGSRCWAWLRNSLLQEGESRFPWLQIVHHGNDIQFSIGNSVFRFFCDDPERPRKHYATALTDAESLTTNLLLFDEDSLSQTAGLWRFFIRKAMNDEDEHSLYCINYQLGSKVINAKWQFNASVNTFVSTTADIPEAAKLPDHELGPRTNVAEAGEDDGTVEDNNGSV</sequence>
<gene>
    <name evidence="2" type="ORF">FQP89_11350</name>
</gene>
<evidence type="ECO:0000313" key="3">
    <source>
        <dbReference type="Proteomes" id="UP000317288"/>
    </source>
</evidence>
<reference evidence="2 3" key="1">
    <citation type="submission" date="2019-07" db="EMBL/GenBank/DDBJ databases">
        <title>Diversity of Bacteria from Kongsfjorden, Arctic.</title>
        <authorList>
            <person name="Yu Y."/>
        </authorList>
    </citation>
    <scope>NUCLEOTIDE SEQUENCE [LARGE SCALE GENOMIC DNA]</scope>
    <source>
        <strain evidence="2 3">SM1922</strain>
    </source>
</reference>
<protein>
    <submittedName>
        <fullName evidence="2">Uncharacterized protein</fullName>
    </submittedName>
</protein>
<dbReference type="RefSeq" id="WP_144811173.1">
    <property type="nucleotide sequence ID" value="NZ_VNFE01000003.1"/>
</dbReference>
<feature type="region of interest" description="Disordered" evidence="1">
    <location>
        <begin position="183"/>
        <end position="213"/>
    </location>
</feature>
<evidence type="ECO:0000313" key="2">
    <source>
        <dbReference type="EMBL" id="TVU89920.1"/>
    </source>
</evidence>
<evidence type="ECO:0000256" key="1">
    <source>
        <dbReference type="SAM" id="MobiDB-lite"/>
    </source>
</evidence>
<organism evidence="2 3">
    <name type="scientific">Vreelandella titanicae</name>
    <dbReference type="NCBI Taxonomy" id="664683"/>
    <lineage>
        <taxon>Bacteria</taxon>
        <taxon>Pseudomonadati</taxon>
        <taxon>Pseudomonadota</taxon>
        <taxon>Gammaproteobacteria</taxon>
        <taxon>Oceanospirillales</taxon>
        <taxon>Halomonadaceae</taxon>
        <taxon>Vreelandella</taxon>
    </lineage>
</organism>
<comment type="caution">
    <text evidence="2">The sequence shown here is derived from an EMBL/GenBank/DDBJ whole genome shotgun (WGS) entry which is preliminary data.</text>
</comment>
<accession>A0A558J8E0</accession>
<dbReference type="EMBL" id="VNFE01000003">
    <property type="protein sequence ID" value="TVU89920.1"/>
    <property type="molecule type" value="Genomic_DNA"/>
</dbReference>
<dbReference type="Proteomes" id="UP000317288">
    <property type="component" value="Unassembled WGS sequence"/>
</dbReference>